<dbReference type="AlphaFoldDB" id="A0A4R2K9U6"/>
<dbReference type="EMBL" id="SLWV01000031">
    <property type="protein sequence ID" value="TCO69524.1"/>
    <property type="molecule type" value="Genomic_DNA"/>
</dbReference>
<protein>
    <submittedName>
        <fullName evidence="1">Uncharacterized protein</fullName>
    </submittedName>
</protein>
<name>A0A4R2K9U6_9FIRM</name>
<evidence type="ECO:0000313" key="2">
    <source>
        <dbReference type="Proteomes" id="UP000294919"/>
    </source>
</evidence>
<organism evidence="1 2">
    <name type="scientific">Marinisporobacter balticus</name>
    <dbReference type="NCBI Taxonomy" id="2018667"/>
    <lineage>
        <taxon>Bacteria</taxon>
        <taxon>Bacillati</taxon>
        <taxon>Bacillota</taxon>
        <taxon>Clostridia</taxon>
        <taxon>Peptostreptococcales</taxon>
        <taxon>Thermotaleaceae</taxon>
        <taxon>Marinisporobacter</taxon>
    </lineage>
</organism>
<keyword evidence="2" id="KW-1185">Reference proteome</keyword>
<gene>
    <name evidence="1" type="ORF">EV214_13148</name>
</gene>
<sequence length="82" mass="9129">MSISNEAIEKVFNEVKKEILKEEAPKLNESILNALKKHANENNKIDTIELITSLAAFTTTLSMDLSLKITVASLKKLLSDNQ</sequence>
<reference evidence="1 2" key="1">
    <citation type="submission" date="2019-03" db="EMBL/GenBank/DDBJ databases">
        <title>Genomic Encyclopedia of Type Strains, Phase IV (KMG-IV): sequencing the most valuable type-strain genomes for metagenomic binning, comparative biology and taxonomic classification.</title>
        <authorList>
            <person name="Goeker M."/>
        </authorList>
    </citation>
    <scope>NUCLEOTIDE SEQUENCE [LARGE SCALE GENOMIC DNA]</scope>
    <source>
        <strain evidence="1 2">DSM 102940</strain>
    </source>
</reference>
<dbReference type="Proteomes" id="UP000294919">
    <property type="component" value="Unassembled WGS sequence"/>
</dbReference>
<proteinExistence type="predicted"/>
<evidence type="ECO:0000313" key="1">
    <source>
        <dbReference type="EMBL" id="TCO69524.1"/>
    </source>
</evidence>
<accession>A0A4R2K9U6</accession>
<dbReference type="RefSeq" id="WP_132247531.1">
    <property type="nucleotide sequence ID" value="NZ_SLWV01000031.1"/>
</dbReference>
<comment type="caution">
    <text evidence="1">The sequence shown here is derived from an EMBL/GenBank/DDBJ whole genome shotgun (WGS) entry which is preliminary data.</text>
</comment>